<feature type="region of interest" description="Disordered" evidence="1">
    <location>
        <begin position="13"/>
        <end position="36"/>
    </location>
</feature>
<dbReference type="Pfam" id="PF04855">
    <property type="entry name" value="SNF5"/>
    <property type="match status" value="2"/>
</dbReference>
<protein>
    <submittedName>
        <fullName evidence="2">Related to Chromatin structure-remodeling complex subunit SFH1</fullName>
    </submittedName>
</protein>
<evidence type="ECO:0000313" key="2">
    <source>
        <dbReference type="EMBL" id="SSD59004.1"/>
    </source>
</evidence>
<dbReference type="EMBL" id="UFAJ01000076">
    <property type="protein sequence ID" value="SSD59004.1"/>
    <property type="molecule type" value="Genomic_DNA"/>
</dbReference>
<gene>
    <name evidence="2" type="ORF">SCODWIG_00765</name>
</gene>
<feature type="region of interest" description="Disordered" evidence="1">
    <location>
        <begin position="73"/>
        <end position="94"/>
    </location>
</feature>
<accession>A0A376B3F4</accession>
<keyword evidence="3" id="KW-1185">Reference proteome</keyword>
<reference evidence="3" key="1">
    <citation type="submission" date="2018-06" db="EMBL/GenBank/DDBJ databases">
        <authorList>
            <person name="Guldener U."/>
        </authorList>
    </citation>
    <scope>NUCLEOTIDE SEQUENCE [LARGE SCALE GENOMIC DNA]</scope>
    <source>
        <strain evidence="3">UTAD17</strain>
    </source>
</reference>
<dbReference type="GO" id="GO:0006338">
    <property type="term" value="P:chromatin remodeling"/>
    <property type="evidence" value="ECO:0007669"/>
    <property type="project" value="InterPro"/>
</dbReference>
<evidence type="ECO:0000313" key="3">
    <source>
        <dbReference type="Proteomes" id="UP000262825"/>
    </source>
</evidence>
<feature type="compositionally biased region" description="Basic and acidic residues" evidence="1">
    <location>
        <begin position="24"/>
        <end position="33"/>
    </location>
</feature>
<evidence type="ECO:0000256" key="1">
    <source>
        <dbReference type="SAM" id="MobiDB-lite"/>
    </source>
</evidence>
<dbReference type="VEuPathDB" id="FungiDB:SCODWIG_00765"/>
<proteinExistence type="predicted"/>
<dbReference type="AlphaFoldDB" id="A0A376B3F4"/>
<sequence>MSLLPQALISNFSNRVTGGQESNNQRDHNHDPDLIGPPLLTIVQTTRSHKRGKVINYSEDLMLSDIIMEEDDDVDDDDNNNNTNTLNISTLNNHNENDSYLDDETAHSNNTNLKRTYPPFPDLDIPVDNTNFLKFAKIRETFRKGKYFEPYSTVVDFSKFDPKNNNSIYNKSIDAQYTADKTDVNDSTTVNKESNCNSSALVPIKLDFETAQGYKINDFFTWNLNDPLTPEDFVKIYLIDLGVSPSSSITVFNTLYNTILKSIESQLQEYGPLAHVVLPEIHVVVNLTCHIGQSFFEDNFQWNLGGSTETGTDVHGVYKDIPSSSITPEQYAEIVVSDLGLQREFVGLISFSLHEVILKLKKRILEGGINEINSHLYNGAAFGYVAGVRLDVNGLGNSWCPKVEVLTEWEMEKREIEKERNYRRLSRRRKMVDELETSLRI</sequence>
<name>A0A376B3F4_9ASCO</name>
<feature type="compositionally biased region" description="Low complexity" evidence="1">
    <location>
        <begin position="80"/>
        <end position="94"/>
    </location>
</feature>
<dbReference type="Proteomes" id="UP000262825">
    <property type="component" value="Unassembled WGS sequence"/>
</dbReference>
<organism evidence="2 3">
    <name type="scientific">Saccharomycodes ludwigii</name>
    <dbReference type="NCBI Taxonomy" id="36035"/>
    <lineage>
        <taxon>Eukaryota</taxon>
        <taxon>Fungi</taxon>
        <taxon>Dikarya</taxon>
        <taxon>Ascomycota</taxon>
        <taxon>Saccharomycotina</taxon>
        <taxon>Saccharomycetes</taxon>
        <taxon>Saccharomycodales</taxon>
        <taxon>Saccharomycodaceae</taxon>
        <taxon>Saccharomycodes</taxon>
    </lineage>
</organism>
<feature type="compositionally biased region" description="Polar residues" evidence="1">
    <location>
        <begin position="13"/>
        <end position="23"/>
    </location>
</feature>
<dbReference type="GO" id="GO:0000228">
    <property type="term" value="C:nuclear chromosome"/>
    <property type="evidence" value="ECO:0007669"/>
    <property type="project" value="InterPro"/>
</dbReference>
<dbReference type="InterPro" id="IPR006939">
    <property type="entry name" value="SNF5"/>
</dbReference>
<dbReference type="OrthoDB" id="10258327at2759"/>